<reference evidence="1" key="1">
    <citation type="submission" date="2020-08" db="EMBL/GenBank/DDBJ databases">
        <title>Genome public.</title>
        <authorList>
            <person name="Liu C."/>
            <person name="Sun Q."/>
        </authorList>
    </citation>
    <scope>NUCLEOTIDE SEQUENCE</scope>
    <source>
        <strain evidence="1">NSJ-68</strain>
    </source>
</reference>
<protein>
    <submittedName>
        <fullName evidence="1">Uncharacterized protein</fullName>
    </submittedName>
</protein>
<comment type="caution">
    <text evidence="1">The sequence shown here is derived from an EMBL/GenBank/DDBJ whole genome shotgun (WGS) entry which is preliminary data.</text>
</comment>
<dbReference type="Proteomes" id="UP000649345">
    <property type="component" value="Unassembled WGS sequence"/>
</dbReference>
<keyword evidence="2" id="KW-1185">Reference proteome</keyword>
<dbReference type="EMBL" id="JACOOR010000008">
    <property type="protein sequence ID" value="MBC5660832.1"/>
    <property type="molecule type" value="Genomic_DNA"/>
</dbReference>
<sequence length="91" mass="10729">MIRRKMYMRVKEFMELYPDSNFHFMTSKGYLFLNSDQVKSILLQGQKEAAKKELGKGIRADELLAGEVISVRWKKGICHMMAELHRDRDFS</sequence>
<evidence type="ECO:0000313" key="2">
    <source>
        <dbReference type="Proteomes" id="UP000649345"/>
    </source>
</evidence>
<dbReference type="AlphaFoldDB" id="A0A923RMZ0"/>
<accession>A0A923RMZ0</accession>
<organism evidence="1 2">
    <name type="scientific">Anaerosacchariphilus hominis</name>
    <dbReference type="NCBI Taxonomy" id="2763017"/>
    <lineage>
        <taxon>Bacteria</taxon>
        <taxon>Bacillati</taxon>
        <taxon>Bacillota</taxon>
        <taxon>Clostridia</taxon>
        <taxon>Lachnospirales</taxon>
        <taxon>Lachnospiraceae</taxon>
        <taxon>Anaerosacchariphilus</taxon>
    </lineage>
</organism>
<gene>
    <name evidence="1" type="ORF">H8S44_13785</name>
</gene>
<name>A0A923RMZ0_9FIRM</name>
<evidence type="ECO:0000313" key="1">
    <source>
        <dbReference type="EMBL" id="MBC5660832.1"/>
    </source>
</evidence>
<proteinExistence type="predicted"/>